<feature type="domain" description="SH3b" evidence="4">
    <location>
        <begin position="33"/>
        <end position="95"/>
    </location>
</feature>
<dbReference type="SUPFAM" id="SSF53187">
    <property type="entry name" value="Zn-dependent exopeptidases"/>
    <property type="match status" value="1"/>
</dbReference>
<dbReference type="SUPFAM" id="SSF50044">
    <property type="entry name" value="SH3-domain"/>
    <property type="match status" value="1"/>
</dbReference>
<dbReference type="SMART" id="SM00287">
    <property type="entry name" value="SH3b"/>
    <property type="match status" value="1"/>
</dbReference>
<dbReference type="GO" id="GO:0071555">
    <property type="term" value="P:cell wall organization"/>
    <property type="evidence" value="ECO:0007669"/>
    <property type="project" value="UniProtKB-KW"/>
</dbReference>
<evidence type="ECO:0000313" key="7">
    <source>
        <dbReference type="Proteomes" id="UP000029079"/>
    </source>
</evidence>
<dbReference type="Gene3D" id="2.30.30.40">
    <property type="entry name" value="SH3 Domains"/>
    <property type="match status" value="1"/>
</dbReference>
<dbReference type="Pfam" id="PF01520">
    <property type="entry name" value="Amidase_3"/>
    <property type="match status" value="1"/>
</dbReference>
<dbReference type="InterPro" id="IPR036028">
    <property type="entry name" value="SH3-like_dom_sf"/>
</dbReference>
<evidence type="ECO:0000256" key="1">
    <source>
        <dbReference type="ARBA" id="ARBA00022801"/>
    </source>
</evidence>
<evidence type="ECO:0000259" key="5">
    <source>
        <dbReference type="SMART" id="SM00646"/>
    </source>
</evidence>
<dbReference type="InterPro" id="IPR003646">
    <property type="entry name" value="SH3-like_bac-type"/>
</dbReference>
<dbReference type="InterPro" id="IPR050695">
    <property type="entry name" value="N-acetylmuramoyl_amidase_3"/>
</dbReference>
<feature type="transmembrane region" description="Helical" evidence="3">
    <location>
        <begin position="9"/>
        <end position="32"/>
    </location>
</feature>
<dbReference type="AlphaFoldDB" id="A0A075TUR1"/>
<protein>
    <submittedName>
        <fullName evidence="6">LytC protein</fullName>
    </submittedName>
</protein>
<dbReference type="SMART" id="SM00646">
    <property type="entry name" value="Ami_3"/>
    <property type="match status" value="1"/>
</dbReference>
<keyword evidence="2" id="KW-0961">Cell wall biogenesis/degradation</keyword>
<dbReference type="KEGG" id="wce:WS08_0365"/>
<dbReference type="EMBL" id="CP009223">
    <property type="protein sequence ID" value="AIM62618.1"/>
    <property type="molecule type" value="Genomic_DNA"/>
</dbReference>
<evidence type="ECO:0000313" key="6">
    <source>
        <dbReference type="EMBL" id="AIM62618.1"/>
    </source>
</evidence>
<dbReference type="Gene3D" id="3.40.630.40">
    <property type="entry name" value="Zn-dependent exopeptidases"/>
    <property type="match status" value="1"/>
</dbReference>
<reference evidence="6 7" key="1">
    <citation type="journal article" date="2014" name="Genome Announc.">
        <title>Complete Genome Sequences of Fish Pathogenic Weissella ceti Strains WS74 and WS105.</title>
        <authorList>
            <person name="Figueiredo H.C."/>
            <person name="Leal C.A."/>
            <person name="Dorella F.A."/>
            <person name="Carvalho A.F."/>
            <person name="Soares S.C."/>
            <person name="Pereira F.L."/>
            <person name="Azevedo V.A."/>
        </authorList>
    </citation>
    <scope>NUCLEOTIDE SEQUENCE [LARGE SCALE GENOMIC DNA]</scope>
    <source>
        <strain evidence="6 7">WS74</strain>
    </source>
</reference>
<dbReference type="GO" id="GO:0009253">
    <property type="term" value="P:peptidoglycan catabolic process"/>
    <property type="evidence" value="ECO:0007669"/>
    <property type="project" value="InterPro"/>
</dbReference>
<dbReference type="GO" id="GO:0030288">
    <property type="term" value="C:outer membrane-bounded periplasmic space"/>
    <property type="evidence" value="ECO:0007669"/>
    <property type="project" value="TreeGrafter"/>
</dbReference>
<evidence type="ECO:0000256" key="2">
    <source>
        <dbReference type="ARBA" id="ARBA00023316"/>
    </source>
</evidence>
<evidence type="ECO:0000256" key="3">
    <source>
        <dbReference type="SAM" id="Phobius"/>
    </source>
</evidence>
<dbReference type="KEGG" id="wct:WS74_0366"/>
<accession>A0A075TUR1</accession>
<keyword evidence="3" id="KW-1133">Transmembrane helix</keyword>
<proteinExistence type="predicted"/>
<organism evidence="6 7">
    <name type="scientific">Weissella ceti</name>
    <dbReference type="NCBI Taxonomy" id="759620"/>
    <lineage>
        <taxon>Bacteria</taxon>
        <taxon>Bacillati</taxon>
        <taxon>Bacillota</taxon>
        <taxon>Bacilli</taxon>
        <taxon>Lactobacillales</taxon>
        <taxon>Lactobacillaceae</taxon>
        <taxon>Weissella</taxon>
    </lineage>
</organism>
<keyword evidence="7" id="KW-1185">Reference proteome</keyword>
<keyword evidence="3" id="KW-0812">Transmembrane</keyword>
<reference evidence="7" key="2">
    <citation type="submission" date="2014-08" db="EMBL/GenBank/DDBJ databases">
        <title>Complete genome of Weissella ceti strain WS74 isolated from diseased rainbow trout in Brazil.</title>
        <authorList>
            <person name="Figueiredo H.C.P."/>
            <person name="Leal C.A.G."/>
            <person name="Pereira F.L."/>
            <person name="Soares S.C."/>
            <person name="Dorella F.A."/>
            <person name="Carvalho A.F."/>
            <person name="Azevedo V.A.C."/>
        </authorList>
    </citation>
    <scope>NUCLEOTIDE SEQUENCE [LARGE SCALE GENOMIC DNA]</scope>
    <source>
        <strain evidence="7">WS74</strain>
    </source>
</reference>
<feature type="domain" description="MurNAc-LAA" evidence="5">
    <location>
        <begin position="168"/>
        <end position="279"/>
    </location>
</feature>
<gene>
    <name evidence="6" type="ORF">WS74_0366</name>
</gene>
<evidence type="ECO:0000259" key="4">
    <source>
        <dbReference type="SMART" id="SM00287"/>
    </source>
</evidence>
<dbReference type="STRING" id="759620.WS105_0363"/>
<name>A0A075TUR1_9LACO</name>
<dbReference type="OrthoDB" id="9806267at2"/>
<keyword evidence="1" id="KW-0378">Hydrolase</keyword>
<dbReference type="Pfam" id="PF08239">
    <property type="entry name" value="SH3_3"/>
    <property type="match status" value="1"/>
</dbReference>
<dbReference type="KEGG" id="wci:WS105_0363"/>
<dbReference type="PANTHER" id="PTHR30404">
    <property type="entry name" value="N-ACETYLMURAMOYL-L-ALANINE AMIDASE"/>
    <property type="match status" value="1"/>
</dbReference>
<dbReference type="PANTHER" id="PTHR30404:SF7">
    <property type="entry name" value="CELL WALL AMIDASE LYTH-RELATED"/>
    <property type="match status" value="1"/>
</dbReference>
<dbReference type="PATRIC" id="fig|759620.7.peg.351"/>
<dbReference type="InterPro" id="IPR002508">
    <property type="entry name" value="MurNAc-LAA_cat"/>
</dbReference>
<sequence>MLKIKLREYWIPLVISGIMIGLAIWLTMFLLYKQQVTVQVNQVPIRDARGYQAKKLGTLEQGEHLQILKRQDNWYEVRREDESTGWVASWLVERKLPLDEITPLSEMTIVVDAGHGGSDPGSLANNGSEEKQYTLETAQKMQSQLESRGANVVMTRSGDTDVTLEEIASLPKKAAADLFVSIHFDAVKKNQARGFTTFYYHDDGSIAFGEAINNELAKRVPEKMPNRGNDFGDYYVLRKNTVPAVLIEGGYIDSDKDFSYIKDGNYQNKLAKSVVAGIDQYNVEKNG</sequence>
<dbReference type="GO" id="GO:0008745">
    <property type="term" value="F:N-acetylmuramoyl-L-alanine amidase activity"/>
    <property type="evidence" value="ECO:0007669"/>
    <property type="project" value="InterPro"/>
</dbReference>
<keyword evidence="3" id="KW-0472">Membrane</keyword>
<dbReference type="Proteomes" id="UP000029079">
    <property type="component" value="Chromosome"/>
</dbReference>
<dbReference type="CDD" id="cd02696">
    <property type="entry name" value="MurNAc-LAA"/>
    <property type="match status" value="1"/>
</dbReference>